<accession>A0A856QK63</accession>
<evidence type="ECO:0000256" key="4">
    <source>
        <dbReference type="ARBA" id="ARBA00022989"/>
    </source>
</evidence>
<evidence type="ECO:0000256" key="6">
    <source>
        <dbReference type="SAM" id="MobiDB-lite"/>
    </source>
</evidence>
<dbReference type="AlphaFoldDB" id="A0A856QK63"/>
<feature type="transmembrane region" description="Helical" evidence="7">
    <location>
        <begin position="176"/>
        <end position="193"/>
    </location>
</feature>
<evidence type="ECO:0000313" key="10">
    <source>
        <dbReference type="Proteomes" id="UP000324285"/>
    </source>
</evidence>
<dbReference type="Gene3D" id="3.40.720.10">
    <property type="entry name" value="Alkaline Phosphatase, subunit A"/>
    <property type="match status" value="1"/>
</dbReference>
<evidence type="ECO:0000256" key="1">
    <source>
        <dbReference type="ARBA" id="ARBA00004651"/>
    </source>
</evidence>
<dbReference type="RefSeq" id="WP_187775079.1">
    <property type="nucleotide sequence ID" value="NZ_CP038437.2"/>
</dbReference>
<feature type="compositionally biased region" description="Basic and acidic residues" evidence="6">
    <location>
        <begin position="521"/>
        <end position="542"/>
    </location>
</feature>
<organism evidence="9 10">
    <name type="scientific">Halomonas binhaiensis</name>
    <dbReference type="NCBI Taxonomy" id="2562282"/>
    <lineage>
        <taxon>Bacteria</taxon>
        <taxon>Pseudomonadati</taxon>
        <taxon>Pseudomonadota</taxon>
        <taxon>Gammaproteobacteria</taxon>
        <taxon>Oceanospirillales</taxon>
        <taxon>Halomonadaceae</taxon>
        <taxon>Halomonas</taxon>
    </lineage>
</organism>
<protein>
    <submittedName>
        <fullName evidence="9">LTA synthase family protein</fullName>
    </submittedName>
</protein>
<gene>
    <name evidence="9" type="ORF">E4T21_01075</name>
</gene>
<dbReference type="EMBL" id="CP038437">
    <property type="protein sequence ID" value="QEM80306.2"/>
    <property type="molecule type" value="Genomic_DNA"/>
</dbReference>
<dbReference type="InterPro" id="IPR017850">
    <property type="entry name" value="Alkaline_phosphatase_core_sf"/>
</dbReference>
<feature type="transmembrane region" description="Helical" evidence="7">
    <location>
        <begin position="105"/>
        <end position="132"/>
    </location>
</feature>
<dbReference type="PANTHER" id="PTHR47371:SF3">
    <property type="entry name" value="PHOSPHOGLYCEROL TRANSFERASE I"/>
    <property type="match status" value="1"/>
</dbReference>
<feature type="transmembrane region" description="Helical" evidence="7">
    <location>
        <begin position="144"/>
        <end position="164"/>
    </location>
</feature>
<dbReference type="CDD" id="cd16015">
    <property type="entry name" value="LTA_synthase"/>
    <property type="match status" value="1"/>
</dbReference>
<keyword evidence="10" id="KW-1185">Reference proteome</keyword>
<evidence type="ECO:0000259" key="8">
    <source>
        <dbReference type="Pfam" id="PF00884"/>
    </source>
</evidence>
<keyword evidence="4 7" id="KW-1133">Transmembrane helix</keyword>
<reference evidence="9" key="1">
    <citation type="submission" date="2021-02" db="EMBL/GenBank/DDBJ databases">
        <title>Strain Y2R2, a novel species of the genus Halomonas.</title>
        <authorList>
            <person name="Huang H."/>
        </authorList>
    </citation>
    <scope>NUCLEOTIDE SEQUENCE</scope>
    <source>
        <strain evidence="9">Y2R2</strain>
    </source>
</reference>
<feature type="domain" description="Sulfatase N-terminal" evidence="8">
    <location>
        <begin position="221"/>
        <end position="468"/>
    </location>
</feature>
<evidence type="ECO:0000256" key="5">
    <source>
        <dbReference type="ARBA" id="ARBA00023136"/>
    </source>
</evidence>
<evidence type="ECO:0000256" key="7">
    <source>
        <dbReference type="SAM" id="Phobius"/>
    </source>
</evidence>
<keyword evidence="2" id="KW-1003">Cell membrane</keyword>
<keyword evidence="3 7" id="KW-0812">Transmembrane</keyword>
<dbReference type="Proteomes" id="UP000324285">
    <property type="component" value="Chromosome"/>
</dbReference>
<dbReference type="InterPro" id="IPR000917">
    <property type="entry name" value="Sulfatase_N"/>
</dbReference>
<dbReference type="PANTHER" id="PTHR47371">
    <property type="entry name" value="LIPOTEICHOIC ACID SYNTHASE"/>
    <property type="match status" value="1"/>
</dbReference>
<sequence length="542" mass="60760">MILQLLLPLCLSLIISLACESLVQPRPAPLLLRPRVTLYIHIATWLLLYATAFLVLQRGWLSAGLLNVLHLVIVQSCRSKWSSLREPFLVQDFEYFLDAIRHPRLYVPFFGLGLAIAASTSGFLAFAAFLWWEPSLVSTHGAGSFLTSVAVIAAVGGLLLPFSLRRRPEIMLQPENDLYRLGLISFFWAYGLYPRRAIDPVKTPACFRHPDRQAVTTSSLPNIVIVQSEAFFDPRTWQPALAQDLLGHWDALKASSHAHGELSVPVWGANTVRSETAFLTGLSGSDLGMHQFNPYRQLAKQPVPNLVASLKRLGYRCVAVHPYPATFYCRDQVMPKLGFDEFIDIADFDHSDRNGQYIGDAAVARKVHTLLASATDAPLMVFVITMENHGPLHLETADPAWLQRLPEEISGCLEPKDANTLAVYLRHLRNADHMANELSHSLSQQPRHGLMCWYGDHVPIMEGVYEALGAPSGHSHYLLWSTLPPRSRESIDSEVAEHPTNIENLAERLWQDLALFSQPRDPAESVESHGTEQQRIELQEQR</sequence>
<evidence type="ECO:0000256" key="2">
    <source>
        <dbReference type="ARBA" id="ARBA00022475"/>
    </source>
</evidence>
<proteinExistence type="predicted"/>
<feature type="transmembrane region" description="Helical" evidence="7">
    <location>
        <begin position="38"/>
        <end position="56"/>
    </location>
</feature>
<name>A0A856QK63_9GAMM</name>
<keyword evidence="5 7" id="KW-0472">Membrane</keyword>
<feature type="region of interest" description="Disordered" evidence="6">
    <location>
        <begin position="520"/>
        <end position="542"/>
    </location>
</feature>
<comment type="subcellular location">
    <subcellularLocation>
        <location evidence="1">Cell membrane</location>
        <topology evidence="1">Multi-pass membrane protein</topology>
    </subcellularLocation>
</comment>
<dbReference type="GO" id="GO:0005886">
    <property type="term" value="C:plasma membrane"/>
    <property type="evidence" value="ECO:0007669"/>
    <property type="project" value="UniProtKB-SubCell"/>
</dbReference>
<evidence type="ECO:0000313" key="9">
    <source>
        <dbReference type="EMBL" id="QEM80306.2"/>
    </source>
</evidence>
<dbReference type="SUPFAM" id="SSF53649">
    <property type="entry name" value="Alkaline phosphatase-like"/>
    <property type="match status" value="1"/>
</dbReference>
<dbReference type="KEGG" id="hbh:E4T21_01075"/>
<dbReference type="Pfam" id="PF00884">
    <property type="entry name" value="Sulfatase"/>
    <property type="match status" value="1"/>
</dbReference>
<dbReference type="InterPro" id="IPR050448">
    <property type="entry name" value="OpgB/LTA_synthase_biosynth"/>
</dbReference>
<evidence type="ECO:0000256" key="3">
    <source>
        <dbReference type="ARBA" id="ARBA00022692"/>
    </source>
</evidence>